<sequence length="201" mass="21121">MIDLYISITIKFVFLFAPFFVVSMFLALTRGEPVEVKRAVIARAILASGVIAITLFFAGPFIFQAIGITLDSFRIGAGSLLFLTAVSLVNSGTRTHAKGLPEEDRDDIAVVPLAIPVIVGPATIGTILVLGAELPTFRETFVGMLGMLSGLGLLTGLLLLSGLLERVLGKTGLNILSKISGLILAAMAAEIVFTGVQGFLS</sequence>
<dbReference type="NCBIfam" id="TIGR00427">
    <property type="entry name" value="NAAT family transporter"/>
    <property type="match status" value="1"/>
</dbReference>
<dbReference type="PANTHER" id="PTHR33508">
    <property type="entry name" value="UPF0056 MEMBRANE PROTEIN YHCE"/>
    <property type="match status" value="1"/>
</dbReference>
<evidence type="ECO:0000256" key="4">
    <source>
        <dbReference type="ARBA" id="ARBA00022692"/>
    </source>
</evidence>
<feature type="transmembrane region" description="Helical" evidence="7">
    <location>
        <begin position="144"/>
        <end position="164"/>
    </location>
</feature>
<feature type="transmembrane region" description="Helical" evidence="7">
    <location>
        <begin position="72"/>
        <end position="89"/>
    </location>
</feature>
<evidence type="ECO:0000256" key="7">
    <source>
        <dbReference type="RuleBase" id="RU362048"/>
    </source>
</evidence>
<proteinExistence type="inferred from homology"/>
<reference evidence="8 9" key="1">
    <citation type="submission" date="2006-02" db="EMBL/GenBank/DDBJ databases">
        <authorList>
            <person name="Pinhassi J."/>
            <person name="Pedros-Alio C."/>
            <person name="Ferriera S."/>
            <person name="Johnson J."/>
            <person name="Kravitz S."/>
            <person name="Halpern A."/>
            <person name="Remington K."/>
            <person name="Beeson K."/>
            <person name="Tran B."/>
            <person name="Rogers Y.-H."/>
            <person name="Friedman R."/>
            <person name="Venter J.C."/>
        </authorList>
    </citation>
    <scope>NUCLEOTIDE SEQUENCE [LARGE SCALE GENOMIC DNA]</scope>
    <source>
        <strain evidence="8 9">MED297</strain>
    </source>
</reference>
<dbReference type="EMBL" id="AAOE01000035">
    <property type="protein sequence ID" value="EAR07671.1"/>
    <property type="molecule type" value="Genomic_DNA"/>
</dbReference>
<evidence type="ECO:0000313" key="9">
    <source>
        <dbReference type="Proteomes" id="UP000005953"/>
    </source>
</evidence>
<evidence type="ECO:0000256" key="3">
    <source>
        <dbReference type="ARBA" id="ARBA00022475"/>
    </source>
</evidence>
<evidence type="ECO:0000256" key="2">
    <source>
        <dbReference type="ARBA" id="ARBA00009784"/>
    </source>
</evidence>
<keyword evidence="3" id="KW-1003">Cell membrane</keyword>
<feature type="transmembrane region" description="Helical" evidence="7">
    <location>
        <begin position="6"/>
        <end position="28"/>
    </location>
</feature>
<feature type="transmembrane region" description="Helical" evidence="7">
    <location>
        <begin position="176"/>
        <end position="200"/>
    </location>
</feature>
<organism evidence="8 9">
    <name type="scientific">Reinekea blandensis MED297</name>
    <dbReference type="NCBI Taxonomy" id="314283"/>
    <lineage>
        <taxon>Bacteria</taxon>
        <taxon>Pseudomonadati</taxon>
        <taxon>Pseudomonadota</taxon>
        <taxon>Gammaproteobacteria</taxon>
        <taxon>Oceanospirillales</taxon>
        <taxon>Saccharospirillaceae</taxon>
        <taxon>Reinekea</taxon>
    </lineage>
</organism>
<evidence type="ECO:0000256" key="1">
    <source>
        <dbReference type="ARBA" id="ARBA00004651"/>
    </source>
</evidence>
<keyword evidence="9" id="KW-1185">Reference proteome</keyword>
<protein>
    <recommendedName>
        <fullName evidence="7">UPF0056 membrane protein</fullName>
    </recommendedName>
</protein>
<comment type="caution">
    <text evidence="8">The sequence shown here is derived from an EMBL/GenBank/DDBJ whole genome shotgun (WGS) entry which is preliminary data.</text>
</comment>
<dbReference type="AlphaFoldDB" id="A4BJN1"/>
<dbReference type="Proteomes" id="UP000005953">
    <property type="component" value="Unassembled WGS sequence"/>
</dbReference>
<gene>
    <name evidence="8" type="ORF">MED297_06514</name>
</gene>
<dbReference type="STRING" id="314283.MED297_06514"/>
<name>A4BJN1_9GAMM</name>
<keyword evidence="4 7" id="KW-0812">Transmembrane</keyword>
<feature type="transmembrane region" description="Helical" evidence="7">
    <location>
        <begin position="110"/>
        <end position="132"/>
    </location>
</feature>
<accession>A4BJN1</accession>
<dbReference type="GO" id="GO:0005886">
    <property type="term" value="C:plasma membrane"/>
    <property type="evidence" value="ECO:0007669"/>
    <property type="project" value="UniProtKB-SubCell"/>
</dbReference>
<dbReference type="HOGENOM" id="CLU_079909_2_1_6"/>
<dbReference type="Pfam" id="PF01914">
    <property type="entry name" value="MarC"/>
    <property type="match status" value="1"/>
</dbReference>
<comment type="similarity">
    <text evidence="2 7">Belongs to the UPF0056 (MarC) family.</text>
</comment>
<keyword evidence="5 7" id="KW-1133">Transmembrane helix</keyword>
<evidence type="ECO:0000256" key="6">
    <source>
        <dbReference type="ARBA" id="ARBA00023136"/>
    </source>
</evidence>
<evidence type="ECO:0000256" key="5">
    <source>
        <dbReference type="ARBA" id="ARBA00022989"/>
    </source>
</evidence>
<dbReference type="RefSeq" id="WP_008048601.1">
    <property type="nucleotide sequence ID" value="NZ_CH724155.1"/>
</dbReference>
<feature type="transmembrane region" description="Helical" evidence="7">
    <location>
        <begin position="40"/>
        <end position="66"/>
    </location>
</feature>
<dbReference type="PANTHER" id="PTHR33508:SF1">
    <property type="entry name" value="UPF0056 MEMBRANE PROTEIN YHCE"/>
    <property type="match status" value="1"/>
</dbReference>
<evidence type="ECO:0000313" key="8">
    <source>
        <dbReference type="EMBL" id="EAR07671.1"/>
    </source>
</evidence>
<comment type="subcellular location">
    <subcellularLocation>
        <location evidence="1 7">Cell membrane</location>
        <topology evidence="1 7">Multi-pass membrane protein</topology>
    </subcellularLocation>
</comment>
<dbReference type="InterPro" id="IPR002771">
    <property type="entry name" value="Multi_antbiot-R_MarC"/>
</dbReference>
<dbReference type="OrthoDB" id="21094at2"/>
<keyword evidence="6 7" id="KW-0472">Membrane</keyword>